<evidence type="ECO:0000313" key="1">
    <source>
        <dbReference type="EMBL" id="GGA92838.1"/>
    </source>
</evidence>
<dbReference type="EMBL" id="BMJC01000001">
    <property type="protein sequence ID" value="GGA92838.1"/>
    <property type="molecule type" value="Genomic_DNA"/>
</dbReference>
<organism evidence="1 2">
    <name type="scientific">Puia dinghuensis</name>
    <dbReference type="NCBI Taxonomy" id="1792502"/>
    <lineage>
        <taxon>Bacteria</taxon>
        <taxon>Pseudomonadati</taxon>
        <taxon>Bacteroidota</taxon>
        <taxon>Chitinophagia</taxon>
        <taxon>Chitinophagales</taxon>
        <taxon>Chitinophagaceae</taxon>
        <taxon>Puia</taxon>
    </lineage>
</organism>
<reference evidence="1" key="2">
    <citation type="submission" date="2020-09" db="EMBL/GenBank/DDBJ databases">
        <authorList>
            <person name="Sun Q."/>
            <person name="Zhou Y."/>
        </authorList>
    </citation>
    <scope>NUCLEOTIDE SEQUENCE</scope>
    <source>
        <strain evidence="1">CGMCC 1.15448</strain>
    </source>
</reference>
<name>A0A8J2UBC4_9BACT</name>
<protein>
    <submittedName>
        <fullName evidence="1">Uncharacterized protein</fullName>
    </submittedName>
</protein>
<gene>
    <name evidence="1" type="ORF">GCM10011511_15300</name>
</gene>
<keyword evidence="2" id="KW-1185">Reference proteome</keyword>
<reference evidence="1" key="1">
    <citation type="journal article" date="2014" name="Int. J. Syst. Evol. Microbiol.">
        <title>Complete genome sequence of Corynebacterium casei LMG S-19264T (=DSM 44701T), isolated from a smear-ripened cheese.</title>
        <authorList>
            <consortium name="US DOE Joint Genome Institute (JGI-PGF)"/>
            <person name="Walter F."/>
            <person name="Albersmeier A."/>
            <person name="Kalinowski J."/>
            <person name="Ruckert C."/>
        </authorList>
    </citation>
    <scope>NUCLEOTIDE SEQUENCE</scope>
    <source>
        <strain evidence="1">CGMCC 1.15448</strain>
    </source>
</reference>
<dbReference type="Proteomes" id="UP000607559">
    <property type="component" value="Unassembled WGS sequence"/>
</dbReference>
<sequence length="172" mass="20401">MLTGHVDRETAYLVKTKQNGQIRKSKYCWIDTMLGIGDRLVTIKIDPVTRKPGKEQHGPDQSFIYFFKDGQGRLKHKSFVFKYNEITNKKVFPSLVKEINTKAITDLQKFNIRIDIMRSFKRHANIEFAYRKGTARQRYGEWMNTTLLHMKNCPFDQLANYPDPPPYRRRIR</sequence>
<comment type="caution">
    <text evidence="1">The sequence shown here is derived from an EMBL/GenBank/DDBJ whole genome shotgun (WGS) entry which is preliminary data.</text>
</comment>
<dbReference type="AlphaFoldDB" id="A0A8J2UBC4"/>
<accession>A0A8J2UBC4</accession>
<evidence type="ECO:0000313" key="2">
    <source>
        <dbReference type="Proteomes" id="UP000607559"/>
    </source>
</evidence>
<proteinExistence type="predicted"/>